<gene>
    <name evidence="2" type="ORF">PCOR1329_LOCUS13424</name>
</gene>
<evidence type="ECO:0000313" key="3">
    <source>
        <dbReference type="Proteomes" id="UP001189429"/>
    </source>
</evidence>
<sequence length="432" mass="45438">MAAAEPEARYGRPCSVAGGPALAKTSRAGRGSGGEHCGFGDAAGGGALWLAELGGCRALRGGRCLSARGHRDRAGLACVSRGSTELEELLGDLRRAGSPEGLPSLPSPRPASVCGGRRPPPLLANSLLSARANTRAEELDRILEGPGRGDSRAAEGRGSPGSAGSVRGPPGPGAPFDSAARFQNLELDIDAALLGQVARLAPGDDAAGELWAGQQRLFLVPMPAHPAEVVLTLAREEGGPLSMFASLRPWPRPTPKIHDLEADLDGRGGARLVHVHGGGESSGGERPESLHVCVAAGGDAARSTFRLQCAFTRAQRRTSSAAGDEHGPQGRIALGSGAGAEQRWLQDVMARLRQDPAERERLESRVRALKEKRRLLQRSLTRPAENASLVATTWSPQARAEKSQVAAQREAERRAAAARRREEAEAELERQR</sequence>
<feature type="non-terminal residue" evidence="2">
    <location>
        <position position="432"/>
    </location>
</feature>
<feature type="compositionally biased region" description="Basic and acidic residues" evidence="1">
    <location>
        <begin position="138"/>
        <end position="155"/>
    </location>
</feature>
<reference evidence="2" key="1">
    <citation type="submission" date="2023-10" db="EMBL/GenBank/DDBJ databases">
        <authorList>
            <person name="Chen Y."/>
            <person name="Shah S."/>
            <person name="Dougan E. K."/>
            <person name="Thang M."/>
            <person name="Chan C."/>
        </authorList>
    </citation>
    <scope>NUCLEOTIDE SEQUENCE [LARGE SCALE GENOMIC DNA]</scope>
</reference>
<feature type="region of interest" description="Disordered" evidence="1">
    <location>
        <begin position="138"/>
        <end position="177"/>
    </location>
</feature>
<protein>
    <submittedName>
        <fullName evidence="2">Uncharacterized protein</fullName>
    </submittedName>
</protein>
<proteinExistence type="predicted"/>
<evidence type="ECO:0000256" key="1">
    <source>
        <dbReference type="SAM" id="MobiDB-lite"/>
    </source>
</evidence>
<organism evidence="2 3">
    <name type="scientific">Prorocentrum cordatum</name>
    <dbReference type="NCBI Taxonomy" id="2364126"/>
    <lineage>
        <taxon>Eukaryota</taxon>
        <taxon>Sar</taxon>
        <taxon>Alveolata</taxon>
        <taxon>Dinophyceae</taxon>
        <taxon>Prorocentrales</taxon>
        <taxon>Prorocentraceae</taxon>
        <taxon>Prorocentrum</taxon>
    </lineage>
</organism>
<feature type="region of interest" description="Disordered" evidence="1">
    <location>
        <begin position="317"/>
        <end position="339"/>
    </location>
</feature>
<dbReference type="EMBL" id="CAUYUJ010003961">
    <property type="protein sequence ID" value="CAK0807580.1"/>
    <property type="molecule type" value="Genomic_DNA"/>
</dbReference>
<accession>A0ABN9QV45</accession>
<evidence type="ECO:0000313" key="2">
    <source>
        <dbReference type="EMBL" id="CAK0807580.1"/>
    </source>
</evidence>
<comment type="caution">
    <text evidence="2">The sequence shown here is derived from an EMBL/GenBank/DDBJ whole genome shotgun (WGS) entry which is preliminary data.</text>
</comment>
<dbReference type="Proteomes" id="UP001189429">
    <property type="component" value="Unassembled WGS sequence"/>
</dbReference>
<feature type="region of interest" description="Disordered" evidence="1">
    <location>
        <begin position="387"/>
        <end position="432"/>
    </location>
</feature>
<feature type="compositionally biased region" description="Basic and acidic residues" evidence="1">
    <location>
        <begin position="409"/>
        <end position="432"/>
    </location>
</feature>
<keyword evidence="3" id="KW-1185">Reference proteome</keyword>
<name>A0ABN9QV45_9DINO</name>
<feature type="region of interest" description="Disordered" evidence="1">
    <location>
        <begin position="95"/>
        <end position="118"/>
    </location>
</feature>